<dbReference type="CDD" id="cd00560">
    <property type="entry name" value="PanC"/>
    <property type="match status" value="1"/>
</dbReference>
<evidence type="ECO:0000313" key="15">
    <source>
        <dbReference type="Proteomes" id="UP000315724"/>
    </source>
</evidence>
<comment type="catalytic activity">
    <reaction evidence="11 13">
        <text>(R)-pantoate + beta-alanine + ATP = (R)-pantothenate + AMP + diphosphate + H(+)</text>
        <dbReference type="Rhea" id="RHEA:10912"/>
        <dbReference type="ChEBI" id="CHEBI:15378"/>
        <dbReference type="ChEBI" id="CHEBI:15980"/>
        <dbReference type="ChEBI" id="CHEBI:29032"/>
        <dbReference type="ChEBI" id="CHEBI:30616"/>
        <dbReference type="ChEBI" id="CHEBI:33019"/>
        <dbReference type="ChEBI" id="CHEBI:57966"/>
        <dbReference type="ChEBI" id="CHEBI:456215"/>
        <dbReference type="EC" id="6.3.2.1"/>
    </reaction>
</comment>
<dbReference type="GO" id="GO:0005829">
    <property type="term" value="C:cytosol"/>
    <property type="evidence" value="ECO:0007669"/>
    <property type="project" value="TreeGrafter"/>
</dbReference>
<dbReference type="InterPro" id="IPR003721">
    <property type="entry name" value="Pantoate_ligase"/>
</dbReference>
<comment type="miscellaneous">
    <text evidence="13">The reaction proceeds by a bi uni uni bi ping pong mechanism.</text>
</comment>
<dbReference type="FunFam" id="3.30.1300.10:FF:000001">
    <property type="entry name" value="Pantothenate synthetase"/>
    <property type="match status" value="1"/>
</dbReference>
<feature type="binding site" evidence="13">
    <location>
        <position position="61"/>
    </location>
    <ligand>
        <name>(R)-pantoate</name>
        <dbReference type="ChEBI" id="CHEBI:15980"/>
    </ligand>
</feature>
<dbReference type="NCBIfam" id="TIGR00125">
    <property type="entry name" value="cyt_tran_rel"/>
    <property type="match status" value="1"/>
</dbReference>
<evidence type="ECO:0000313" key="14">
    <source>
        <dbReference type="EMBL" id="QDT31334.1"/>
    </source>
</evidence>
<dbReference type="PANTHER" id="PTHR21299">
    <property type="entry name" value="CYTIDYLATE KINASE/PANTOATE-BETA-ALANINE LIGASE"/>
    <property type="match status" value="1"/>
</dbReference>
<dbReference type="EC" id="6.3.2.1" evidence="4 13"/>
<dbReference type="AlphaFoldDB" id="A0A517QIB0"/>
<protein>
    <recommendedName>
        <fullName evidence="5 13">Pantothenate synthetase</fullName>
        <shortName evidence="13">PS</shortName>
        <ecNumber evidence="4 13">6.3.2.1</ecNumber>
    </recommendedName>
    <alternativeName>
        <fullName evidence="13">Pantoate--beta-alanine ligase</fullName>
    </alternativeName>
    <alternativeName>
        <fullName evidence="13">Pantoate-activating enzyme</fullName>
    </alternativeName>
</protein>
<feature type="binding site" evidence="13">
    <location>
        <begin position="184"/>
        <end position="187"/>
    </location>
    <ligand>
        <name>ATP</name>
        <dbReference type="ChEBI" id="CHEBI:30616"/>
    </ligand>
</feature>
<dbReference type="Gene3D" id="3.40.50.620">
    <property type="entry name" value="HUPs"/>
    <property type="match status" value="1"/>
</dbReference>
<reference evidence="14 15" key="1">
    <citation type="submission" date="2019-02" db="EMBL/GenBank/DDBJ databases">
        <title>Deep-cultivation of Planctomycetes and their phenomic and genomic characterization uncovers novel biology.</title>
        <authorList>
            <person name="Wiegand S."/>
            <person name="Jogler M."/>
            <person name="Boedeker C."/>
            <person name="Pinto D."/>
            <person name="Vollmers J."/>
            <person name="Rivas-Marin E."/>
            <person name="Kohn T."/>
            <person name="Peeters S.H."/>
            <person name="Heuer A."/>
            <person name="Rast P."/>
            <person name="Oberbeckmann S."/>
            <person name="Bunk B."/>
            <person name="Jeske O."/>
            <person name="Meyerdierks A."/>
            <person name="Storesund J.E."/>
            <person name="Kallscheuer N."/>
            <person name="Luecker S."/>
            <person name="Lage O.M."/>
            <person name="Pohl T."/>
            <person name="Merkel B.J."/>
            <person name="Hornburger P."/>
            <person name="Mueller R.-W."/>
            <person name="Bruemmer F."/>
            <person name="Labrenz M."/>
            <person name="Spormann A.M."/>
            <person name="Op den Camp H."/>
            <person name="Overmann J."/>
            <person name="Amann R."/>
            <person name="Jetten M.S.M."/>
            <person name="Mascher T."/>
            <person name="Medema M.H."/>
            <person name="Devos D.P."/>
            <person name="Kaster A.-K."/>
            <person name="Ovreas L."/>
            <person name="Rohde M."/>
            <person name="Galperin M.Y."/>
            <person name="Jogler C."/>
        </authorList>
    </citation>
    <scope>NUCLEOTIDE SEQUENCE [LARGE SCALE GENOMIC DNA]</scope>
    <source>
        <strain evidence="14 15">Mal48</strain>
    </source>
</reference>
<dbReference type="FunFam" id="3.40.50.620:FF:000114">
    <property type="entry name" value="Pantothenate synthetase"/>
    <property type="match status" value="1"/>
</dbReference>
<evidence type="ECO:0000256" key="13">
    <source>
        <dbReference type="HAMAP-Rule" id="MF_00158"/>
    </source>
</evidence>
<proteinExistence type="inferred from homology"/>
<comment type="pathway">
    <text evidence="2 13">Cofactor biosynthesis; (R)-pantothenate biosynthesis; (R)-pantothenate from (R)-pantoate and beta-alanine: step 1/1.</text>
</comment>
<comment type="function">
    <text evidence="12 13">Catalyzes the condensation of pantoate with beta-alanine in an ATP-dependent reaction via a pantoyl-adenylate intermediate.</text>
</comment>
<dbReference type="InterPro" id="IPR042176">
    <property type="entry name" value="Pantoate_ligase_C"/>
</dbReference>
<evidence type="ECO:0000256" key="11">
    <source>
        <dbReference type="ARBA" id="ARBA00048258"/>
    </source>
</evidence>
<dbReference type="Gene3D" id="3.30.1300.10">
    <property type="entry name" value="Pantoate-beta-alanine ligase, C-terminal domain"/>
    <property type="match status" value="1"/>
</dbReference>
<feature type="binding site" evidence="13">
    <location>
        <begin position="147"/>
        <end position="150"/>
    </location>
    <ligand>
        <name>ATP</name>
        <dbReference type="ChEBI" id="CHEBI:30616"/>
    </ligand>
</feature>
<evidence type="ECO:0000256" key="2">
    <source>
        <dbReference type="ARBA" id="ARBA00004990"/>
    </source>
</evidence>
<name>A0A517QIB0_9PLAN</name>
<evidence type="ECO:0000256" key="6">
    <source>
        <dbReference type="ARBA" id="ARBA00022490"/>
    </source>
</evidence>
<evidence type="ECO:0000256" key="4">
    <source>
        <dbReference type="ARBA" id="ARBA00012219"/>
    </source>
</evidence>
<evidence type="ECO:0000256" key="1">
    <source>
        <dbReference type="ARBA" id="ARBA00004496"/>
    </source>
</evidence>
<dbReference type="SUPFAM" id="SSF52374">
    <property type="entry name" value="Nucleotidylyl transferase"/>
    <property type="match status" value="1"/>
</dbReference>
<keyword evidence="15" id="KW-1185">Reference proteome</keyword>
<gene>
    <name evidence="13 14" type="primary">panC</name>
    <name evidence="14" type="ORF">Mal48_05670</name>
</gene>
<dbReference type="InterPro" id="IPR004821">
    <property type="entry name" value="Cyt_trans-like"/>
</dbReference>
<accession>A0A517QIB0</accession>
<keyword evidence="10 13" id="KW-0067">ATP-binding</keyword>
<keyword evidence="7 13" id="KW-0436">Ligase</keyword>
<feature type="binding site" evidence="13">
    <location>
        <position position="153"/>
    </location>
    <ligand>
        <name>(R)-pantoate</name>
        <dbReference type="ChEBI" id="CHEBI:15980"/>
    </ligand>
</feature>
<comment type="subunit">
    <text evidence="13">Homodimer.</text>
</comment>
<dbReference type="InterPro" id="IPR014729">
    <property type="entry name" value="Rossmann-like_a/b/a_fold"/>
</dbReference>
<dbReference type="UniPathway" id="UPA00028">
    <property type="reaction ID" value="UER00005"/>
</dbReference>
<dbReference type="GO" id="GO:0004592">
    <property type="term" value="F:pantoate-beta-alanine ligase activity"/>
    <property type="evidence" value="ECO:0007669"/>
    <property type="project" value="UniProtKB-UniRule"/>
</dbReference>
<evidence type="ECO:0000256" key="12">
    <source>
        <dbReference type="ARBA" id="ARBA00055042"/>
    </source>
</evidence>
<evidence type="ECO:0000256" key="9">
    <source>
        <dbReference type="ARBA" id="ARBA00022741"/>
    </source>
</evidence>
<dbReference type="GO" id="GO:0015940">
    <property type="term" value="P:pantothenate biosynthetic process"/>
    <property type="evidence" value="ECO:0007669"/>
    <property type="project" value="UniProtKB-UniRule"/>
</dbReference>
<evidence type="ECO:0000256" key="3">
    <source>
        <dbReference type="ARBA" id="ARBA00009256"/>
    </source>
</evidence>
<dbReference type="Proteomes" id="UP000315724">
    <property type="component" value="Chromosome"/>
</dbReference>
<dbReference type="EMBL" id="CP036267">
    <property type="protein sequence ID" value="QDT31334.1"/>
    <property type="molecule type" value="Genomic_DNA"/>
</dbReference>
<dbReference type="KEGG" id="tpol:Mal48_05670"/>
<feature type="binding site" evidence="13">
    <location>
        <position position="176"/>
    </location>
    <ligand>
        <name>ATP</name>
        <dbReference type="ChEBI" id="CHEBI:30616"/>
    </ligand>
</feature>
<evidence type="ECO:0000256" key="7">
    <source>
        <dbReference type="ARBA" id="ARBA00022598"/>
    </source>
</evidence>
<dbReference type="OrthoDB" id="9773087at2"/>
<feature type="binding site" evidence="13">
    <location>
        <begin position="30"/>
        <end position="37"/>
    </location>
    <ligand>
        <name>ATP</name>
        <dbReference type="ChEBI" id="CHEBI:30616"/>
    </ligand>
</feature>
<dbReference type="NCBIfam" id="TIGR00018">
    <property type="entry name" value="panC"/>
    <property type="match status" value="1"/>
</dbReference>
<evidence type="ECO:0000256" key="10">
    <source>
        <dbReference type="ARBA" id="ARBA00022840"/>
    </source>
</evidence>
<dbReference type="PANTHER" id="PTHR21299:SF1">
    <property type="entry name" value="PANTOATE--BETA-ALANINE LIGASE"/>
    <property type="match status" value="1"/>
</dbReference>
<feature type="binding site" evidence="13">
    <location>
        <position position="61"/>
    </location>
    <ligand>
        <name>beta-alanine</name>
        <dbReference type="ChEBI" id="CHEBI:57966"/>
    </ligand>
</feature>
<keyword evidence="6 13" id="KW-0963">Cytoplasm</keyword>
<comment type="subcellular location">
    <subcellularLocation>
        <location evidence="1 13">Cytoplasm</location>
    </subcellularLocation>
</comment>
<keyword evidence="8 13" id="KW-0566">Pantothenate biosynthesis</keyword>
<evidence type="ECO:0000256" key="5">
    <source>
        <dbReference type="ARBA" id="ARBA00014155"/>
    </source>
</evidence>
<dbReference type="GO" id="GO:0005524">
    <property type="term" value="F:ATP binding"/>
    <property type="evidence" value="ECO:0007669"/>
    <property type="project" value="UniProtKB-KW"/>
</dbReference>
<feature type="active site" description="Proton donor" evidence="13">
    <location>
        <position position="37"/>
    </location>
</feature>
<evidence type="ECO:0000256" key="8">
    <source>
        <dbReference type="ARBA" id="ARBA00022655"/>
    </source>
</evidence>
<sequence>MQVTGEIAEIREAIARSRQQGCQIGCVPTMGALHAGHISLVEECRKRVDYVLVTIFVNPTQFGQGEDLDKYPRPLEADLDACRAAGVSCVYTPEIPSLYPDGYGTWVDVEGMSTILEGECRPDHFRGVTTIVAKLLNIIQPDVACFGAKDYQQQTLIRQMVRDLNMPIEVVVAPTVREADGLAMSSRNQYLSPEQRQTALCLSQALNIAEESLLAGETSIAQVEKRMLDHINSFDDVRPEYTVLRDPDTLEELKSLQPEMVALIATYVGQTRLIDNRRISLPQ</sequence>
<comment type="similarity">
    <text evidence="3 13">Belongs to the pantothenate synthetase family.</text>
</comment>
<dbReference type="HAMAP" id="MF_00158">
    <property type="entry name" value="PanC"/>
    <property type="match status" value="1"/>
</dbReference>
<keyword evidence="9 13" id="KW-0547">Nucleotide-binding</keyword>
<organism evidence="14 15">
    <name type="scientific">Thalassoglobus polymorphus</name>
    <dbReference type="NCBI Taxonomy" id="2527994"/>
    <lineage>
        <taxon>Bacteria</taxon>
        <taxon>Pseudomonadati</taxon>
        <taxon>Planctomycetota</taxon>
        <taxon>Planctomycetia</taxon>
        <taxon>Planctomycetales</taxon>
        <taxon>Planctomycetaceae</taxon>
        <taxon>Thalassoglobus</taxon>
    </lineage>
</organism>
<dbReference type="Pfam" id="PF02569">
    <property type="entry name" value="Pantoate_ligase"/>
    <property type="match status" value="1"/>
</dbReference>